<feature type="region of interest" description="Disordered" evidence="1">
    <location>
        <begin position="128"/>
        <end position="175"/>
    </location>
</feature>
<evidence type="ECO:0000313" key="3">
    <source>
        <dbReference type="Proteomes" id="UP000094285"/>
    </source>
</evidence>
<organism evidence="2 3">
    <name type="scientific">Suhomyces tanzawaensis NRRL Y-17324</name>
    <dbReference type="NCBI Taxonomy" id="984487"/>
    <lineage>
        <taxon>Eukaryota</taxon>
        <taxon>Fungi</taxon>
        <taxon>Dikarya</taxon>
        <taxon>Ascomycota</taxon>
        <taxon>Saccharomycotina</taxon>
        <taxon>Pichiomycetes</taxon>
        <taxon>Debaryomycetaceae</taxon>
        <taxon>Suhomyces</taxon>
    </lineage>
</organism>
<dbReference type="EMBL" id="KV453909">
    <property type="protein sequence ID" value="ODV82014.1"/>
    <property type="molecule type" value="Genomic_DNA"/>
</dbReference>
<dbReference type="AlphaFoldDB" id="A0A1E4SR87"/>
<name>A0A1E4SR87_9ASCO</name>
<feature type="region of interest" description="Disordered" evidence="1">
    <location>
        <begin position="55"/>
        <end position="98"/>
    </location>
</feature>
<dbReference type="OrthoDB" id="4087712at2759"/>
<sequence length="629" mass="69894">MSNPADERPTPPAALNRLEVETASTTSLPISFPYLYITEGSNSFDTFNLLNRTSSNEGPKYPNTSHINAPASTEPTSNLVSSNKAATQPVQPSDDSLFNQVPKRFSQFILDQQNPYVSQRLDNLSAVSPSLGSDDPLAKTYKRTYSSSSKKTKISSHSRPSSSPYTPHSNTLSREISNSMGSQATIFSTRQEQEGLGLRSRSKKSRKSKINGPRFTRSKSSKVKAQLYAIDSSNSSLERRKAIKFKKGSILYRIKIRLERFLKKMKSLRFHNFKVSSKRPGQSRSNSVRRNKSLRTAKLGSGEKKPLIISAPSTNPHLGRGGVERVKELDDALKYLAGAPQENVNIGVPPQDTGKLNHLSSYIDQQQSDYVSSMRRKSEQSSVNYSKNNLLDPRRFDANRNEFIIPHRAESEAGASDTAESEAPPPPPHLVDKELAPIANNPAVQGDMVDLWRKYLTAVLCKRIQLRQEINMFQSFVASKAQDTFEGQDDIQSDVKDSLLQADIDVQSDYSSAGSPSVIYTTTDSEGTADIFVDPPAEEFNKTYLNRRSMLGDMLEYDSDGELDSSSVNTEATNELSITQSDLSVIKTYGTVSRRKPVRDRMESQSLTSSMSTIRRSVAHQYNLSALVR</sequence>
<proteinExistence type="predicted"/>
<evidence type="ECO:0000313" key="2">
    <source>
        <dbReference type="EMBL" id="ODV82014.1"/>
    </source>
</evidence>
<evidence type="ECO:0000256" key="1">
    <source>
        <dbReference type="SAM" id="MobiDB-lite"/>
    </source>
</evidence>
<accession>A0A1E4SR87</accession>
<feature type="compositionally biased region" description="Low complexity" evidence="1">
    <location>
        <begin position="157"/>
        <end position="169"/>
    </location>
</feature>
<protein>
    <submittedName>
        <fullName evidence="2">Uncharacterized protein</fullName>
    </submittedName>
</protein>
<dbReference type="RefSeq" id="XP_020067136.1">
    <property type="nucleotide sequence ID" value="XM_020211403.1"/>
</dbReference>
<dbReference type="GeneID" id="30985539"/>
<feature type="compositionally biased region" description="Basic residues" evidence="1">
    <location>
        <begin position="200"/>
        <end position="209"/>
    </location>
</feature>
<dbReference type="Proteomes" id="UP000094285">
    <property type="component" value="Unassembled WGS sequence"/>
</dbReference>
<gene>
    <name evidence="2" type="ORF">CANTADRAFT_87963</name>
</gene>
<feature type="region of interest" description="Disordered" evidence="1">
    <location>
        <begin position="189"/>
        <end position="223"/>
    </location>
</feature>
<feature type="region of interest" description="Disordered" evidence="1">
    <location>
        <begin position="273"/>
        <end position="321"/>
    </location>
</feature>
<keyword evidence="3" id="KW-1185">Reference proteome</keyword>
<feature type="region of interest" description="Disordered" evidence="1">
    <location>
        <begin position="409"/>
        <end position="433"/>
    </location>
</feature>
<reference evidence="3" key="1">
    <citation type="submission" date="2016-05" db="EMBL/GenBank/DDBJ databases">
        <title>Comparative genomics of biotechnologically important yeasts.</title>
        <authorList>
            <consortium name="DOE Joint Genome Institute"/>
            <person name="Riley R."/>
            <person name="Haridas S."/>
            <person name="Wolfe K.H."/>
            <person name="Lopes M.R."/>
            <person name="Hittinger C.T."/>
            <person name="Goker M."/>
            <person name="Salamov A."/>
            <person name="Wisecaver J."/>
            <person name="Long T.M."/>
            <person name="Aerts A.L."/>
            <person name="Barry K."/>
            <person name="Choi C."/>
            <person name="Clum A."/>
            <person name="Coughlan A.Y."/>
            <person name="Deshpande S."/>
            <person name="Douglass A.P."/>
            <person name="Hanson S.J."/>
            <person name="Klenk H.-P."/>
            <person name="Labutti K."/>
            <person name="Lapidus A."/>
            <person name="Lindquist E."/>
            <person name="Lipzen A."/>
            <person name="Meier-Kolthoff J.P."/>
            <person name="Ohm R.A."/>
            <person name="Otillar R.P."/>
            <person name="Pangilinan J."/>
            <person name="Peng Y."/>
            <person name="Rokas A."/>
            <person name="Rosa C.A."/>
            <person name="Scheuner C."/>
            <person name="Sibirny A.A."/>
            <person name="Slot J.C."/>
            <person name="Stielow J.B."/>
            <person name="Sun H."/>
            <person name="Kurtzman C.P."/>
            <person name="Blackwell M."/>
            <person name="Grigoriev I.V."/>
            <person name="Jeffries T.W."/>
        </authorList>
    </citation>
    <scope>NUCLEOTIDE SEQUENCE [LARGE SCALE GENOMIC DNA]</scope>
    <source>
        <strain evidence="3">NRRL Y-17324</strain>
    </source>
</reference>